<dbReference type="InterPro" id="IPR005496">
    <property type="entry name" value="Integral_membrane_TerC"/>
</dbReference>
<accession>A0A0L1JK36</accession>
<feature type="transmembrane region" description="Helical" evidence="1">
    <location>
        <begin position="184"/>
        <end position="203"/>
    </location>
</feature>
<keyword evidence="1" id="KW-0472">Membrane</keyword>
<dbReference type="AlphaFoldDB" id="A0A0L1JK36"/>
<evidence type="ECO:0000313" key="2">
    <source>
        <dbReference type="EMBL" id="KNG92115.1"/>
    </source>
</evidence>
<feature type="transmembrane region" description="Helical" evidence="1">
    <location>
        <begin position="122"/>
        <end position="144"/>
    </location>
</feature>
<protein>
    <recommendedName>
        <fullName evidence="4">Integral membrane protein TerC</fullName>
    </recommendedName>
</protein>
<feature type="transmembrane region" description="Helical" evidence="1">
    <location>
        <begin position="41"/>
        <end position="63"/>
    </location>
</feature>
<organism evidence="2 3">
    <name type="scientific">Pseudaestuariivita atlantica</name>
    <dbReference type="NCBI Taxonomy" id="1317121"/>
    <lineage>
        <taxon>Bacteria</taxon>
        <taxon>Pseudomonadati</taxon>
        <taxon>Pseudomonadota</taxon>
        <taxon>Alphaproteobacteria</taxon>
        <taxon>Rhodobacterales</taxon>
        <taxon>Paracoccaceae</taxon>
        <taxon>Pseudaestuariivita</taxon>
    </lineage>
</organism>
<sequence>MLDQIPHFLWLGLVATTLDVDNALYMTSSIQGRSEKEQNRLILWGLVAEYAARFGLVLVAFYLATGKEVLFSVQGFDVTPQTVALLGAGVFLFWSSARDLWAFHAGNGDEGGATKAVAKATFGAVLLQMTVVNTVLSIDTVIAVAGMTKLLWGAAIILGVSSLIRFLFVRQIAAFLSAHPETKIVIFTFLMLIGLQLVLQAFNDDLPETAFNIIMLIAIAVALFGQRNRVGAKP</sequence>
<feature type="transmembrane region" description="Helical" evidence="1">
    <location>
        <begin position="150"/>
        <end position="172"/>
    </location>
</feature>
<proteinExistence type="predicted"/>
<keyword evidence="1" id="KW-0812">Transmembrane</keyword>
<keyword evidence="3" id="KW-1185">Reference proteome</keyword>
<feature type="transmembrane region" description="Helical" evidence="1">
    <location>
        <begin position="209"/>
        <end position="225"/>
    </location>
</feature>
<evidence type="ECO:0008006" key="4">
    <source>
        <dbReference type="Google" id="ProtNLM"/>
    </source>
</evidence>
<evidence type="ECO:0000256" key="1">
    <source>
        <dbReference type="SAM" id="Phobius"/>
    </source>
</evidence>
<keyword evidence="1" id="KW-1133">Transmembrane helix</keyword>
<dbReference type="GO" id="GO:0016020">
    <property type="term" value="C:membrane"/>
    <property type="evidence" value="ECO:0007669"/>
    <property type="project" value="InterPro"/>
</dbReference>
<comment type="caution">
    <text evidence="2">The sequence shown here is derived from an EMBL/GenBank/DDBJ whole genome shotgun (WGS) entry which is preliminary data.</text>
</comment>
<dbReference type="Proteomes" id="UP000036938">
    <property type="component" value="Unassembled WGS sequence"/>
</dbReference>
<evidence type="ECO:0000313" key="3">
    <source>
        <dbReference type="Proteomes" id="UP000036938"/>
    </source>
</evidence>
<dbReference type="EMBL" id="AQQZ01000015">
    <property type="protein sequence ID" value="KNG92115.1"/>
    <property type="molecule type" value="Genomic_DNA"/>
</dbReference>
<dbReference type="RefSeq" id="WP_050532530.1">
    <property type="nucleotide sequence ID" value="NZ_AQQZ01000015.1"/>
</dbReference>
<feature type="transmembrane region" description="Helical" evidence="1">
    <location>
        <begin position="83"/>
        <end position="101"/>
    </location>
</feature>
<dbReference type="STRING" id="1317121.ATO11_19145"/>
<name>A0A0L1JK36_9RHOB</name>
<gene>
    <name evidence="2" type="ORF">ATO11_19145</name>
</gene>
<reference evidence="2 3" key="1">
    <citation type="journal article" date="2015" name="Int. J. Syst. Evol. Microbiol.">
        <title>Aestuariivita atlantica sp. nov., isolated from deep sea sediment of the Atlantic Ocean.</title>
        <authorList>
            <person name="Li G."/>
            <person name="Lai Q."/>
            <person name="Du Y."/>
            <person name="Liu X."/>
            <person name="Sun F."/>
            <person name="Shao Z."/>
        </authorList>
    </citation>
    <scope>NUCLEOTIDE SEQUENCE [LARGE SCALE GENOMIC DNA]</scope>
    <source>
        <strain evidence="2 3">22II-S11-z3</strain>
    </source>
</reference>
<dbReference type="Pfam" id="PF03741">
    <property type="entry name" value="TerC"/>
    <property type="match status" value="1"/>
</dbReference>